<accession>W7XFH4</accession>
<dbReference type="EMBL" id="GG662372">
    <property type="protein sequence ID" value="EWS71544.1"/>
    <property type="molecule type" value="Genomic_DNA"/>
</dbReference>
<gene>
    <name evidence="1" type="ORF">TTHERM_000695629</name>
</gene>
<dbReference type="AlphaFoldDB" id="W7XFH4"/>
<sequence>MQQQFGEFLKVVDRNITHIGQDFSYYQGGLEFYIQQFIIMGLVQIRMLLQIFQQDLSFWNLCFLLKVLFLDFRVFIMDYLNHKTARIVKKLYYLFIQKAWLKVEIHYHLVSMIVKTGNLLSSQFNFALKYYSFLVNLKERKFFKESSTILSSKLFKQNLNLLIFQIFLLIVNKYHLFLDLFQENICSK</sequence>
<dbReference type="KEGG" id="tet:TTHERM_000695629"/>
<keyword evidence="2" id="KW-1185">Reference proteome</keyword>
<dbReference type="RefSeq" id="XP_012655927.1">
    <property type="nucleotide sequence ID" value="XM_012800473.1"/>
</dbReference>
<dbReference type="InParanoid" id="W7XFH4"/>
<proteinExistence type="predicted"/>
<name>W7XFH4_TETTS</name>
<dbReference type="Proteomes" id="UP000009168">
    <property type="component" value="Unassembled WGS sequence"/>
</dbReference>
<dbReference type="GeneID" id="24440259"/>
<reference evidence="2" key="1">
    <citation type="journal article" date="2006" name="PLoS Biol.">
        <title>Macronuclear genome sequence of the ciliate Tetrahymena thermophila, a model eukaryote.</title>
        <authorList>
            <person name="Eisen J.A."/>
            <person name="Coyne R.S."/>
            <person name="Wu M."/>
            <person name="Wu D."/>
            <person name="Thiagarajan M."/>
            <person name="Wortman J.R."/>
            <person name="Badger J.H."/>
            <person name="Ren Q."/>
            <person name="Amedeo P."/>
            <person name="Jones K.M."/>
            <person name="Tallon L.J."/>
            <person name="Delcher A.L."/>
            <person name="Salzberg S.L."/>
            <person name="Silva J.C."/>
            <person name="Haas B.J."/>
            <person name="Majoros W.H."/>
            <person name="Farzad M."/>
            <person name="Carlton J.M."/>
            <person name="Smith R.K. Jr."/>
            <person name="Garg J."/>
            <person name="Pearlman R.E."/>
            <person name="Karrer K.M."/>
            <person name="Sun L."/>
            <person name="Manning G."/>
            <person name="Elde N.C."/>
            <person name="Turkewitz A.P."/>
            <person name="Asai D.J."/>
            <person name="Wilkes D.E."/>
            <person name="Wang Y."/>
            <person name="Cai H."/>
            <person name="Collins K."/>
            <person name="Stewart B.A."/>
            <person name="Lee S.R."/>
            <person name="Wilamowska K."/>
            <person name="Weinberg Z."/>
            <person name="Ruzzo W.L."/>
            <person name="Wloga D."/>
            <person name="Gaertig J."/>
            <person name="Frankel J."/>
            <person name="Tsao C.-C."/>
            <person name="Gorovsky M.A."/>
            <person name="Keeling P.J."/>
            <person name="Waller R.F."/>
            <person name="Patron N.J."/>
            <person name="Cherry J.M."/>
            <person name="Stover N.A."/>
            <person name="Krieger C.J."/>
            <person name="del Toro C."/>
            <person name="Ryder H.F."/>
            <person name="Williamson S.C."/>
            <person name="Barbeau R.A."/>
            <person name="Hamilton E.P."/>
            <person name="Orias E."/>
        </authorList>
    </citation>
    <scope>NUCLEOTIDE SEQUENCE [LARGE SCALE GENOMIC DNA]</scope>
    <source>
        <strain evidence="2">SB210</strain>
    </source>
</reference>
<evidence type="ECO:0000313" key="1">
    <source>
        <dbReference type="EMBL" id="EWS71544.1"/>
    </source>
</evidence>
<evidence type="ECO:0000313" key="2">
    <source>
        <dbReference type="Proteomes" id="UP000009168"/>
    </source>
</evidence>
<organism evidence="1 2">
    <name type="scientific">Tetrahymena thermophila (strain SB210)</name>
    <dbReference type="NCBI Taxonomy" id="312017"/>
    <lineage>
        <taxon>Eukaryota</taxon>
        <taxon>Sar</taxon>
        <taxon>Alveolata</taxon>
        <taxon>Ciliophora</taxon>
        <taxon>Intramacronucleata</taxon>
        <taxon>Oligohymenophorea</taxon>
        <taxon>Hymenostomatida</taxon>
        <taxon>Tetrahymenina</taxon>
        <taxon>Tetrahymenidae</taxon>
        <taxon>Tetrahymena</taxon>
    </lineage>
</organism>
<protein>
    <submittedName>
        <fullName evidence="1">Uncharacterized protein</fullName>
    </submittedName>
</protein>